<name>A0ABY8L428_9FLAO</name>
<evidence type="ECO:0000313" key="2">
    <source>
        <dbReference type="Proteomes" id="UP001232001"/>
    </source>
</evidence>
<sequence>MVGFKSGEHFTFMFGGGVDIDTIESLGLLRVDVEYGLEIKNNWEFIASLGYDFRFDNYGSLQFGVGLAKSF</sequence>
<evidence type="ECO:0008006" key="3">
    <source>
        <dbReference type="Google" id="ProtNLM"/>
    </source>
</evidence>
<accession>A0ABY8L428</accession>
<gene>
    <name evidence="1" type="ORF">P8625_03160</name>
</gene>
<proteinExistence type="predicted"/>
<reference evidence="1 2" key="1">
    <citation type="submission" date="2023-04" db="EMBL/GenBank/DDBJ databases">
        <title>Tenacibaculum tangerinum sp. nov., isolated from sea tidal flat of South Korea.</title>
        <authorList>
            <person name="Lee S.H."/>
            <person name="Kim J.-J."/>
        </authorList>
    </citation>
    <scope>NUCLEOTIDE SEQUENCE [LARGE SCALE GENOMIC DNA]</scope>
    <source>
        <strain evidence="1 2">GRR-S3-23</strain>
    </source>
</reference>
<keyword evidence="2" id="KW-1185">Reference proteome</keyword>
<protein>
    <recommendedName>
        <fullName evidence="3">Outer membrane protein beta-barrel domain-containing protein</fullName>
    </recommendedName>
</protein>
<dbReference type="Proteomes" id="UP001232001">
    <property type="component" value="Chromosome"/>
</dbReference>
<evidence type="ECO:0000313" key="1">
    <source>
        <dbReference type="EMBL" id="WGH76182.1"/>
    </source>
</evidence>
<organism evidence="1 2">
    <name type="scientific">Tenacibaculum tangerinum</name>
    <dbReference type="NCBI Taxonomy" id="3038772"/>
    <lineage>
        <taxon>Bacteria</taxon>
        <taxon>Pseudomonadati</taxon>
        <taxon>Bacteroidota</taxon>
        <taxon>Flavobacteriia</taxon>
        <taxon>Flavobacteriales</taxon>
        <taxon>Flavobacteriaceae</taxon>
        <taxon>Tenacibaculum</taxon>
    </lineage>
</organism>
<dbReference type="EMBL" id="CP122539">
    <property type="protein sequence ID" value="WGH76182.1"/>
    <property type="molecule type" value="Genomic_DNA"/>
</dbReference>
<dbReference type="RefSeq" id="WP_279652051.1">
    <property type="nucleotide sequence ID" value="NZ_CP122539.1"/>
</dbReference>